<dbReference type="EMBL" id="BEZZ01223561">
    <property type="protein sequence ID" value="GCC47979.1"/>
    <property type="molecule type" value="Genomic_DNA"/>
</dbReference>
<evidence type="ECO:0000256" key="1">
    <source>
        <dbReference type="SAM" id="MobiDB-lite"/>
    </source>
</evidence>
<feature type="region of interest" description="Disordered" evidence="1">
    <location>
        <begin position="53"/>
        <end position="129"/>
    </location>
</feature>
<dbReference type="Proteomes" id="UP000287033">
    <property type="component" value="Unassembled WGS sequence"/>
</dbReference>
<feature type="non-terminal residue" evidence="2">
    <location>
        <position position="205"/>
    </location>
</feature>
<gene>
    <name evidence="2" type="ORF">chiPu_0031960</name>
</gene>
<comment type="caution">
    <text evidence="2">The sequence shown here is derived from an EMBL/GenBank/DDBJ whole genome shotgun (WGS) entry which is preliminary data.</text>
</comment>
<accession>A0A401TZA8</accession>
<reference evidence="2 3" key="1">
    <citation type="journal article" date="2018" name="Nat. Ecol. Evol.">
        <title>Shark genomes provide insights into elasmobranch evolution and the origin of vertebrates.</title>
        <authorList>
            <person name="Hara Y"/>
            <person name="Yamaguchi K"/>
            <person name="Onimaru K"/>
            <person name="Kadota M"/>
            <person name="Koyanagi M"/>
            <person name="Keeley SD"/>
            <person name="Tatsumi K"/>
            <person name="Tanaka K"/>
            <person name="Motone F"/>
            <person name="Kageyama Y"/>
            <person name="Nozu R"/>
            <person name="Adachi N"/>
            <person name="Nishimura O"/>
            <person name="Nakagawa R"/>
            <person name="Tanegashima C"/>
            <person name="Kiyatake I"/>
            <person name="Matsumoto R"/>
            <person name="Murakumo K"/>
            <person name="Nishida K"/>
            <person name="Terakita A"/>
            <person name="Kuratani S"/>
            <person name="Sato K"/>
            <person name="Hyodo S Kuraku.S."/>
        </authorList>
    </citation>
    <scope>NUCLEOTIDE SEQUENCE [LARGE SCALE GENOMIC DNA]</scope>
</reference>
<dbReference type="AlphaFoldDB" id="A0A401TZA8"/>
<feature type="non-terminal residue" evidence="2">
    <location>
        <position position="1"/>
    </location>
</feature>
<feature type="compositionally biased region" description="Basic and acidic residues" evidence="1">
    <location>
        <begin position="74"/>
        <end position="91"/>
    </location>
</feature>
<evidence type="ECO:0000313" key="2">
    <source>
        <dbReference type="EMBL" id="GCC47979.1"/>
    </source>
</evidence>
<evidence type="ECO:0000313" key="3">
    <source>
        <dbReference type="Proteomes" id="UP000287033"/>
    </source>
</evidence>
<protein>
    <submittedName>
        <fullName evidence="2">Uncharacterized protein</fullName>
    </submittedName>
</protein>
<organism evidence="2 3">
    <name type="scientific">Chiloscyllium punctatum</name>
    <name type="common">Brownbanded bambooshark</name>
    <name type="synonym">Hemiscyllium punctatum</name>
    <dbReference type="NCBI Taxonomy" id="137246"/>
    <lineage>
        <taxon>Eukaryota</taxon>
        <taxon>Metazoa</taxon>
        <taxon>Chordata</taxon>
        <taxon>Craniata</taxon>
        <taxon>Vertebrata</taxon>
        <taxon>Chondrichthyes</taxon>
        <taxon>Elasmobranchii</taxon>
        <taxon>Galeomorphii</taxon>
        <taxon>Galeoidea</taxon>
        <taxon>Orectolobiformes</taxon>
        <taxon>Hemiscylliidae</taxon>
        <taxon>Chiloscyllium</taxon>
    </lineage>
</organism>
<keyword evidence="3" id="KW-1185">Reference proteome</keyword>
<proteinExistence type="predicted"/>
<name>A0A401TZA8_CHIPU</name>
<sequence>YAGTVRLEEDEVGLGRLHRDAVDLRQPACQRPRIGVVVGKAVDMMIERVDAGGGTDAGLPHRAAEPLLPAPDVVDERSGAGDDAADRRAEALGEVDPGRIPARRHVARRDAGGDGRVQQPRAVHVGHEPMGLGDANDLIQRGLLPDRAAADIGGLLDADQHLRRLVTGTRMQRGPEGVRRELAIVARKLGDLEAAERGMRAALAR</sequence>